<accession>A0AAD8XTI5</accession>
<keyword evidence="3" id="KW-0326">Glycosidase</keyword>
<evidence type="ECO:0000256" key="2">
    <source>
        <dbReference type="ARBA" id="ARBA00022801"/>
    </source>
</evidence>
<dbReference type="Gene3D" id="3.90.245.10">
    <property type="entry name" value="Ribonucleoside hydrolase-like"/>
    <property type="match status" value="1"/>
</dbReference>
<name>A0AAD8XTI5_9STRA</name>
<gene>
    <name evidence="6" type="ORF">QTG54_016234</name>
</gene>
<keyword evidence="4" id="KW-0472">Membrane</keyword>
<dbReference type="EMBL" id="JATAAI010000054">
    <property type="protein sequence ID" value="KAK1733096.1"/>
    <property type="molecule type" value="Genomic_DNA"/>
</dbReference>
<keyword evidence="7" id="KW-1185">Reference proteome</keyword>
<evidence type="ECO:0000256" key="3">
    <source>
        <dbReference type="ARBA" id="ARBA00023295"/>
    </source>
</evidence>
<dbReference type="Proteomes" id="UP001224775">
    <property type="component" value="Unassembled WGS sequence"/>
</dbReference>
<evidence type="ECO:0000313" key="6">
    <source>
        <dbReference type="EMBL" id="KAK1733096.1"/>
    </source>
</evidence>
<organism evidence="6 7">
    <name type="scientific">Skeletonema marinoi</name>
    <dbReference type="NCBI Taxonomy" id="267567"/>
    <lineage>
        <taxon>Eukaryota</taxon>
        <taxon>Sar</taxon>
        <taxon>Stramenopiles</taxon>
        <taxon>Ochrophyta</taxon>
        <taxon>Bacillariophyta</taxon>
        <taxon>Coscinodiscophyceae</taxon>
        <taxon>Thalassiosirophycidae</taxon>
        <taxon>Thalassiosirales</taxon>
        <taxon>Skeletonemataceae</taxon>
        <taxon>Skeletonema</taxon>
        <taxon>Skeletonema marinoi-dohrnii complex</taxon>
    </lineage>
</organism>
<dbReference type="GO" id="GO:0006152">
    <property type="term" value="P:purine nucleoside catabolic process"/>
    <property type="evidence" value="ECO:0007669"/>
    <property type="project" value="TreeGrafter"/>
</dbReference>
<dbReference type="PANTHER" id="PTHR12304:SF4">
    <property type="entry name" value="URIDINE NUCLEOSIDASE"/>
    <property type="match status" value="1"/>
</dbReference>
<dbReference type="PANTHER" id="PTHR12304">
    <property type="entry name" value="INOSINE-URIDINE PREFERRING NUCLEOSIDE HYDROLASE"/>
    <property type="match status" value="1"/>
</dbReference>
<evidence type="ECO:0000256" key="4">
    <source>
        <dbReference type="SAM" id="Phobius"/>
    </source>
</evidence>
<feature type="transmembrane region" description="Helical" evidence="4">
    <location>
        <begin position="355"/>
        <end position="378"/>
    </location>
</feature>
<dbReference type="InterPro" id="IPR023186">
    <property type="entry name" value="IUNH"/>
</dbReference>
<keyword evidence="4" id="KW-0812">Transmembrane</keyword>
<sequence length="381" mass="43103">MTMIKEPIPLWIDTDTSGLVWSGLDCDDDLAVLAALALHKRQIISLDGISICGGNAPLFHTWKDILALWKHADGFQITNMQPVKGYGWRSMQVAVSWLSWYKWVRPDEMDSENASIAIIERSRDKSLDPVHILMLGPPTNLARAIDSDLLDQSGISHVYLMGGELTHQQLDLNFRTDRASARTIIEESNIPTTVIPIQTCAQTIVTESYLERLDCPSVAACALLPKMKQQIKLMPRFVNQAVKKRCTIDGPWRPSPNLDSGFIPWDLVALLAITHEEEFIEWKYHRVSIPPCDDRIGEPCDSTMIINEDFGETFDGRDWKGVVRIPHKVRDEEKLLDVMFTLLNEVPATSQQPPALFFGFYGEVLLSICLCIVIIIYMKRV</sequence>
<keyword evidence="4" id="KW-1133">Transmembrane helix</keyword>
<reference evidence="6" key="1">
    <citation type="submission" date="2023-06" db="EMBL/GenBank/DDBJ databases">
        <title>Survivors Of The Sea: Transcriptome response of Skeletonema marinoi to long-term dormancy.</title>
        <authorList>
            <person name="Pinder M.I.M."/>
            <person name="Kourtchenko O."/>
            <person name="Robertson E.K."/>
            <person name="Larsson T."/>
            <person name="Maumus F."/>
            <person name="Osuna-Cruz C.M."/>
            <person name="Vancaester E."/>
            <person name="Stenow R."/>
            <person name="Vandepoele K."/>
            <person name="Ploug H."/>
            <person name="Bruchert V."/>
            <person name="Godhe A."/>
            <person name="Topel M."/>
        </authorList>
    </citation>
    <scope>NUCLEOTIDE SEQUENCE</scope>
    <source>
        <strain evidence="6">R05AC</strain>
    </source>
</reference>
<dbReference type="GO" id="GO:0005829">
    <property type="term" value="C:cytosol"/>
    <property type="evidence" value="ECO:0007669"/>
    <property type="project" value="TreeGrafter"/>
</dbReference>
<evidence type="ECO:0000313" key="7">
    <source>
        <dbReference type="Proteomes" id="UP001224775"/>
    </source>
</evidence>
<comment type="similarity">
    <text evidence="1">Belongs to the IUNH family.</text>
</comment>
<dbReference type="GO" id="GO:0008477">
    <property type="term" value="F:purine nucleosidase activity"/>
    <property type="evidence" value="ECO:0007669"/>
    <property type="project" value="TreeGrafter"/>
</dbReference>
<dbReference type="Pfam" id="PF01156">
    <property type="entry name" value="IU_nuc_hydro"/>
    <property type="match status" value="1"/>
</dbReference>
<proteinExistence type="inferred from homology"/>
<dbReference type="InterPro" id="IPR001910">
    <property type="entry name" value="Inosine/uridine_hydrolase_dom"/>
</dbReference>
<feature type="domain" description="Inosine/uridine-preferring nucleoside hydrolase" evidence="5">
    <location>
        <begin position="10"/>
        <end position="290"/>
    </location>
</feature>
<protein>
    <submittedName>
        <fullName evidence="6">Nucleoside hydrolase</fullName>
    </submittedName>
</protein>
<dbReference type="AlphaFoldDB" id="A0AAD8XTI5"/>
<dbReference type="SUPFAM" id="SSF53590">
    <property type="entry name" value="Nucleoside hydrolase"/>
    <property type="match status" value="1"/>
</dbReference>
<keyword evidence="2 6" id="KW-0378">Hydrolase</keyword>
<evidence type="ECO:0000259" key="5">
    <source>
        <dbReference type="Pfam" id="PF01156"/>
    </source>
</evidence>
<dbReference type="InterPro" id="IPR036452">
    <property type="entry name" value="Ribo_hydro-like"/>
</dbReference>
<comment type="caution">
    <text evidence="6">The sequence shown here is derived from an EMBL/GenBank/DDBJ whole genome shotgun (WGS) entry which is preliminary data.</text>
</comment>
<evidence type="ECO:0000256" key="1">
    <source>
        <dbReference type="ARBA" id="ARBA00009176"/>
    </source>
</evidence>